<dbReference type="RefSeq" id="WP_014263146.1">
    <property type="nucleotide sequence ID" value="NC_016630.1"/>
</dbReference>
<dbReference type="EMBL" id="CP002390">
    <property type="protein sequence ID" value="EFE28046.1"/>
    <property type="molecule type" value="Genomic_DNA"/>
</dbReference>
<dbReference type="Proteomes" id="UP000007468">
    <property type="component" value="Chromosome"/>
</dbReference>
<proteinExistence type="inferred from homology"/>
<keyword evidence="3" id="KW-0406">Ion transport</keyword>
<keyword evidence="5" id="KW-1185">Reference proteome</keyword>
<dbReference type="InterPro" id="IPR036906">
    <property type="entry name" value="ATPase_V1_fsu_sf"/>
</dbReference>
<evidence type="ECO:0000256" key="3">
    <source>
        <dbReference type="ARBA" id="ARBA00023065"/>
    </source>
</evidence>
<name>D6GT61_FILAD</name>
<accession>D6GT61</accession>
<evidence type="ECO:0000256" key="2">
    <source>
        <dbReference type="ARBA" id="ARBA00022448"/>
    </source>
</evidence>
<reference evidence="5" key="1">
    <citation type="submission" date="2010-12" db="EMBL/GenBank/DDBJ databases">
        <title>The genome sequence of Filifactor alocis strain ATCC 35896.</title>
        <authorList>
            <consortium name="The Broad Institute Genome Sequencing Platform"/>
            <person name="Ward D."/>
            <person name="Earl A."/>
            <person name="Feldgarden M."/>
            <person name="Young S.K."/>
            <person name="Gargeya S."/>
            <person name="Zeng Q."/>
            <person name="Alvarado L."/>
            <person name="Berlin A."/>
            <person name="Bochicchio J."/>
            <person name="Chapman S.B."/>
            <person name="Chen Z."/>
            <person name="Freedman E."/>
            <person name="Gellesch M."/>
            <person name="Goldberg J."/>
            <person name="Griggs A."/>
            <person name="Gujja S."/>
            <person name="Heilman E."/>
            <person name="Heiman D."/>
            <person name="Howarth C."/>
            <person name="Mehta T."/>
            <person name="Neiman D."/>
            <person name="Pearson M."/>
            <person name="Roberts A."/>
            <person name="Saif S."/>
            <person name="Shea T."/>
            <person name="Shenoy N."/>
            <person name="Sisk P."/>
            <person name="Stolte C."/>
            <person name="Sykes S."/>
            <person name="White J."/>
            <person name="Yandava C."/>
            <person name="Izard J."/>
            <person name="Blanton J.M."/>
            <person name="Baranova O.V."/>
            <person name="Tanner A.C."/>
            <person name="Dewhirst F.E."/>
            <person name="Haas B."/>
            <person name="Nusbaum C."/>
            <person name="Birren B."/>
        </authorList>
    </citation>
    <scope>NUCLEOTIDE SEQUENCE [LARGE SCALE GENOMIC DNA]</scope>
    <source>
        <strain evidence="5">ATCC 35896 / D40 B5</strain>
    </source>
</reference>
<comment type="similarity">
    <text evidence="1">Belongs to the V-ATPase F subunit family.</text>
</comment>
<dbReference type="GO" id="GO:0046961">
    <property type="term" value="F:proton-transporting ATPase activity, rotational mechanism"/>
    <property type="evidence" value="ECO:0007669"/>
    <property type="project" value="InterPro"/>
</dbReference>
<dbReference type="KEGG" id="faa:HMPREF0389_01299"/>
<keyword evidence="2" id="KW-0813">Transport</keyword>
<protein>
    <submittedName>
        <fullName evidence="4">ATP synthase, subunit F</fullName>
    </submittedName>
</protein>
<organism evidence="4 5">
    <name type="scientific">Filifactor alocis (strain ATCC 35896 / CCUG 47790 / D40 B5)</name>
    <name type="common">Fusobacterium alocis</name>
    <dbReference type="NCBI Taxonomy" id="546269"/>
    <lineage>
        <taxon>Bacteria</taxon>
        <taxon>Bacillati</taxon>
        <taxon>Bacillota</taxon>
        <taxon>Clostridia</taxon>
        <taxon>Peptostreptococcales</taxon>
        <taxon>Filifactoraceae</taxon>
        <taxon>Filifactor</taxon>
    </lineage>
</organism>
<dbReference type="SUPFAM" id="SSF159468">
    <property type="entry name" value="AtpF-like"/>
    <property type="match status" value="1"/>
</dbReference>
<dbReference type="PATRIC" id="fig|546269.5.peg.1701"/>
<dbReference type="STRING" id="546269.HMPREF0389_01299"/>
<evidence type="ECO:0000256" key="1">
    <source>
        <dbReference type="ARBA" id="ARBA00010148"/>
    </source>
</evidence>
<dbReference type="OrthoDB" id="46791at2"/>
<dbReference type="InterPro" id="IPR008218">
    <property type="entry name" value="ATPase_V1-cplx_f_g_su"/>
</dbReference>
<evidence type="ECO:0000313" key="4">
    <source>
        <dbReference type="EMBL" id="EFE28046.1"/>
    </source>
</evidence>
<dbReference type="eggNOG" id="COG1436">
    <property type="taxonomic scope" value="Bacteria"/>
</dbReference>
<dbReference type="Gene3D" id="3.40.50.10580">
    <property type="entry name" value="ATPase, V1 complex, subunit F"/>
    <property type="match status" value="1"/>
</dbReference>
<dbReference type="Pfam" id="PF01990">
    <property type="entry name" value="ATP-synt_F"/>
    <property type="match status" value="1"/>
</dbReference>
<gene>
    <name evidence="4" type="ordered locus">HMPREF0389_01299</name>
</gene>
<dbReference type="AlphaFoldDB" id="D6GT61"/>
<sequence length="102" mass="11602">MRTMLISDNNDTLVGMRLGGVKSVLASNREEVIEAIEFALSKEEVGILIVTERVFDMAKAELLDIRMNRRTPLIVEIPDRHGQIRDDNYITQYINESVGIKL</sequence>
<evidence type="ECO:0000313" key="5">
    <source>
        <dbReference type="Proteomes" id="UP000007468"/>
    </source>
</evidence>